<keyword evidence="4" id="KW-1185">Reference proteome</keyword>
<feature type="signal peptide" evidence="2">
    <location>
        <begin position="1"/>
        <end position="42"/>
    </location>
</feature>
<dbReference type="Proteomes" id="UP000216605">
    <property type="component" value="Unassembled WGS sequence"/>
</dbReference>
<accession>A0A255Z8Y7</accession>
<dbReference type="AlphaFoldDB" id="A0A255Z8Y7"/>
<feature type="chain" id="PRO_5012852633" evidence="2">
    <location>
        <begin position="43"/>
        <end position="128"/>
    </location>
</feature>
<name>A0A255Z8Y7_9FLAO</name>
<evidence type="ECO:0000256" key="2">
    <source>
        <dbReference type="SAM" id="SignalP"/>
    </source>
</evidence>
<evidence type="ECO:0000256" key="1">
    <source>
        <dbReference type="SAM" id="MobiDB-lite"/>
    </source>
</evidence>
<feature type="region of interest" description="Disordered" evidence="1">
    <location>
        <begin position="43"/>
        <end position="128"/>
    </location>
</feature>
<comment type="caution">
    <text evidence="3">The sequence shown here is derived from an EMBL/GenBank/DDBJ whole genome shotgun (WGS) entry which is preliminary data.</text>
</comment>
<reference evidence="3 4" key="1">
    <citation type="submission" date="2017-07" db="EMBL/GenBank/DDBJ databases">
        <title>Flavobacterium cyanobacteriorum sp. nov., isolated from cyanobacterial aggregates in a eutrophic lake.</title>
        <authorList>
            <person name="Cai H."/>
        </authorList>
    </citation>
    <scope>NUCLEOTIDE SEQUENCE [LARGE SCALE GENOMIC DNA]</scope>
    <source>
        <strain evidence="3 4">TH021</strain>
    </source>
</reference>
<feature type="compositionally biased region" description="Low complexity" evidence="1">
    <location>
        <begin position="49"/>
        <end position="60"/>
    </location>
</feature>
<feature type="compositionally biased region" description="Basic and acidic residues" evidence="1">
    <location>
        <begin position="61"/>
        <end position="70"/>
    </location>
</feature>
<sequence>MVNLISFRIFKAYLYNNNLKESIMKKILVTLAAVLAFGVASAQVPPGQPQQTQPDPTGTTADDRAKKDADVQNDVLDPAKAPQGNHVTPRKDEIKTRDHVKSTPDPATVKDSTDNRKKSQKKSKRKTA</sequence>
<gene>
    <name evidence="3" type="ORF">CHU92_08395</name>
</gene>
<proteinExistence type="predicted"/>
<keyword evidence="2" id="KW-0732">Signal</keyword>
<feature type="compositionally biased region" description="Basic residues" evidence="1">
    <location>
        <begin position="118"/>
        <end position="128"/>
    </location>
</feature>
<feature type="compositionally biased region" description="Basic and acidic residues" evidence="1">
    <location>
        <begin position="89"/>
        <end position="102"/>
    </location>
</feature>
<organism evidence="3 4">
    <name type="scientific">Flavobacterium cyanobacteriorum</name>
    <dbReference type="NCBI Taxonomy" id="2022802"/>
    <lineage>
        <taxon>Bacteria</taxon>
        <taxon>Pseudomonadati</taxon>
        <taxon>Bacteroidota</taxon>
        <taxon>Flavobacteriia</taxon>
        <taxon>Flavobacteriales</taxon>
        <taxon>Flavobacteriaceae</taxon>
        <taxon>Flavobacterium</taxon>
    </lineage>
</organism>
<dbReference type="EMBL" id="NOXV01000255">
    <property type="protein sequence ID" value="OYQ37345.1"/>
    <property type="molecule type" value="Genomic_DNA"/>
</dbReference>
<evidence type="ECO:0000313" key="3">
    <source>
        <dbReference type="EMBL" id="OYQ37345.1"/>
    </source>
</evidence>
<evidence type="ECO:0000313" key="4">
    <source>
        <dbReference type="Proteomes" id="UP000216605"/>
    </source>
</evidence>
<protein>
    <submittedName>
        <fullName evidence="3">Uncharacterized protein</fullName>
    </submittedName>
</protein>